<gene>
    <name evidence="2" type="ORF">DET56_10564</name>
</gene>
<accession>A0A855YAT1</accession>
<keyword evidence="1" id="KW-0472">Membrane</keyword>
<evidence type="ECO:0000313" key="3">
    <source>
        <dbReference type="Proteomes" id="UP000247078"/>
    </source>
</evidence>
<dbReference type="Proteomes" id="UP000247078">
    <property type="component" value="Unassembled WGS sequence"/>
</dbReference>
<organism evidence="2 3">
    <name type="scientific">Paenibacillus pabuli</name>
    <dbReference type="NCBI Taxonomy" id="1472"/>
    <lineage>
        <taxon>Bacteria</taxon>
        <taxon>Bacillati</taxon>
        <taxon>Bacillota</taxon>
        <taxon>Bacilli</taxon>
        <taxon>Bacillales</taxon>
        <taxon>Paenibacillaceae</taxon>
        <taxon>Paenibacillus</taxon>
    </lineage>
</organism>
<evidence type="ECO:0000256" key="1">
    <source>
        <dbReference type="SAM" id="Phobius"/>
    </source>
</evidence>
<dbReference type="RefSeq" id="WP_109999439.1">
    <property type="nucleotide sequence ID" value="NZ_QGTZ01000005.1"/>
</dbReference>
<feature type="transmembrane region" description="Helical" evidence="1">
    <location>
        <begin position="20"/>
        <end position="37"/>
    </location>
</feature>
<sequence>MASVHDNKAANYRTNGISKLTIAICVVVIIIVILAFTNPSRTDFYTWLESEHGIHVSYDINETTYTQITNGQEKSLNFRSGHIQHVGIFTTYNETFMDAEGNEINIKAIGVMNMFFER</sequence>
<keyword evidence="1" id="KW-1133">Transmembrane helix</keyword>
<comment type="caution">
    <text evidence="2">The sequence shown here is derived from an EMBL/GenBank/DDBJ whole genome shotgun (WGS) entry which is preliminary data.</text>
</comment>
<dbReference type="EMBL" id="QGTZ01000005">
    <property type="protein sequence ID" value="PWW40792.1"/>
    <property type="molecule type" value="Genomic_DNA"/>
</dbReference>
<dbReference type="AlphaFoldDB" id="A0A855YAT1"/>
<name>A0A855YAT1_9BACL</name>
<evidence type="ECO:0000313" key="2">
    <source>
        <dbReference type="EMBL" id="PWW40792.1"/>
    </source>
</evidence>
<proteinExistence type="predicted"/>
<protein>
    <submittedName>
        <fullName evidence="2">Uncharacterized protein</fullName>
    </submittedName>
</protein>
<keyword evidence="1" id="KW-0812">Transmembrane</keyword>
<reference evidence="2 3" key="1">
    <citation type="submission" date="2018-05" db="EMBL/GenBank/DDBJ databases">
        <title>Freshwater and sediment microbial communities from various areas in North America, analyzing microbe dynamics in response to fracking.</title>
        <authorList>
            <person name="Lamendella R."/>
        </authorList>
    </citation>
    <scope>NUCLEOTIDE SEQUENCE [LARGE SCALE GENOMIC DNA]</scope>
    <source>
        <strain evidence="2 3">DB-3</strain>
    </source>
</reference>